<dbReference type="EMBL" id="VFQC01000003">
    <property type="protein sequence ID" value="TQN27643.1"/>
    <property type="molecule type" value="Genomic_DNA"/>
</dbReference>
<gene>
    <name evidence="1" type="ORF">FHX37_4367</name>
</gene>
<evidence type="ECO:0000313" key="1">
    <source>
        <dbReference type="EMBL" id="TQN27643.1"/>
    </source>
</evidence>
<name>A0A543N765_9ACTN</name>
<sequence length="55" mass="6226">MAFPGIRVFAPTASPDRERLLPEAGAHRCSRSRLCERLCGRNFRLLSEWGRVSVP</sequence>
<keyword evidence="2" id="KW-1185">Reference proteome</keyword>
<dbReference type="Proteomes" id="UP000317422">
    <property type="component" value="Unassembled WGS sequence"/>
</dbReference>
<reference evidence="1 2" key="1">
    <citation type="submission" date="2019-06" db="EMBL/GenBank/DDBJ databases">
        <title>Sequencing the genomes of 1000 actinobacteria strains.</title>
        <authorList>
            <person name="Klenk H.-P."/>
        </authorList>
    </citation>
    <scope>NUCLEOTIDE SEQUENCE [LARGE SCALE GENOMIC DNA]</scope>
    <source>
        <strain evidence="1 2">DSM 45015</strain>
    </source>
</reference>
<dbReference type="AlphaFoldDB" id="A0A543N765"/>
<proteinExistence type="predicted"/>
<comment type="caution">
    <text evidence="1">The sequence shown here is derived from an EMBL/GenBank/DDBJ whole genome shotgun (WGS) entry which is preliminary data.</text>
</comment>
<protein>
    <submittedName>
        <fullName evidence="1">Uncharacterized protein</fullName>
    </submittedName>
</protein>
<accession>A0A543N765</accession>
<organism evidence="1 2">
    <name type="scientific">Haloactinospora alba</name>
    <dbReference type="NCBI Taxonomy" id="405555"/>
    <lineage>
        <taxon>Bacteria</taxon>
        <taxon>Bacillati</taxon>
        <taxon>Actinomycetota</taxon>
        <taxon>Actinomycetes</taxon>
        <taxon>Streptosporangiales</taxon>
        <taxon>Nocardiopsidaceae</taxon>
        <taxon>Haloactinospora</taxon>
    </lineage>
</organism>
<evidence type="ECO:0000313" key="2">
    <source>
        <dbReference type="Proteomes" id="UP000317422"/>
    </source>
</evidence>